<name>A0A0K1P642_9MOLU</name>
<dbReference type="EMBL" id="CP012328">
    <property type="protein sequence ID" value="AKU79783.1"/>
    <property type="molecule type" value="Genomic_DNA"/>
</dbReference>
<dbReference type="STRING" id="216946.STURO_v1c05350"/>
<sequence length="62" mass="7125">MDACDVGVCLIVMAYRILKRWVKNNNIDIIVDICDVNDFTNCMMQPFAVGYQNMQNSDFDLS</sequence>
<evidence type="ECO:0000313" key="2">
    <source>
        <dbReference type="Proteomes" id="UP000067243"/>
    </source>
</evidence>
<evidence type="ECO:0000313" key="1">
    <source>
        <dbReference type="EMBL" id="AKU79783.1"/>
    </source>
</evidence>
<gene>
    <name evidence="1" type="ORF">STURON_00537</name>
</gene>
<reference evidence="1 2" key="1">
    <citation type="journal article" date="2015" name="Genome Announc.">
        <title>Complete Genome Sequence of Spiroplasma turonicum Strain Tab4cT, a Parasite of a Horse Fly, Haematopota sp. (Diptera: Tabanidae).</title>
        <authorList>
            <person name="Davis R.E."/>
            <person name="Shao J."/>
            <person name="Zhao Y."/>
            <person name="Gasparich G.E."/>
            <person name="Gaynor B.J."/>
            <person name="Donofrio N."/>
        </authorList>
    </citation>
    <scope>NUCLEOTIDE SEQUENCE [LARGE SCALE GENOMIC DNA]</scope>
    <source>
        <strain evidence="1 2">Tab4c</strain>
    </source>
</reference>
<organism evidence="1 2">
    <name type="scientific">Spiroplasma turonicum</name>
    <dbReference type="NCBI Taxonomy" id="216946"/>
    <lineage>
        <taxon>Bacteria</taxon>
        <taxon>Bacillati</taxon>
        <taxon>Mycoplasmatota</taxon>
        <taxon>Mollicutes</taxon>
        <taxon>Entomoplasmatales</taxon>
        <taxon>Spiroplasmataceae</taxon>
        <taxon>Spiroplasma</taxon>
    </lineage>
</organism>
<accession>A0A0K1P642</accession>
<dbReference type="PATRIC" id="fig|216946.3.peg.539"/>
<dbReference type="Proteomes" id="UP000067243">
    <property type="component" value="Chromosome"/>
</dbReference>
<dbReference type="AlphaFoldDB" id="A0A0K1P642"/>
<proteinExistence type="predicted"/>
<dbReference type="RefSeq" id="WP_144416180.1">
    <property type="nucleotide sequence ID" value="NZ_CP013860.1"/>
</dbReference>
<protein>
    <submittedName>
        <fullName evidence="1">PTS system, mannitol-specific IIBC component</fullName>
    </submittedName>
</protein>
<dbReference type="KEGG" id="stur:STURON_00537"/>
<keyword evidence="2" id="KW-1185">Reference proteome</keyword>